<evidence type="ECO:0000313" key="1">
    <source>
        <dbReference type="EMBL" id="GAA3493919.1"/>
    </source>
</evidence>
<protein>
    <submittedName>
        <fullName evidence="1">Uncharacterized protein</fullName>
    </submittedName>
</protein>
<keyword evidence="2" id="KW-1185">Reference proteome</keyword>
<accession>A0ABP6TFD9</accession>
<sequence>MSGRATLWVRNPPCDQLLACLDSGDGVAFAKRTHGIWDHLALLTTGGWTADEYRRCDQMIFKRTAEPTLEVVRQRQAYLEYLEEILDDVVRPPDDPRWIQTISLDLDYLTGKLRKPAFSLRASVDPRLLSYWQWDYSYGDLIRRFELGERSFQFAQTLTRGLVSLSLLELPQIARRYHVVVVAPEKMRDLADRWHLDPEHFTFQPSPPWPDRRPNGSLFSDPVLPALRTHVTRHRLLEQLQSITTTRPRLYLFELGTCAQWLIARLFRARPGDSYLDMGRCLEAWYPDTPWPLKAPVAAVYRRAAQAYYGRARYLALRARS</sequence>
<evidence type="ECO:0000313" key="2">
    <source>
        <dbReference type="Proteomes" id="UP001501455"/>
    </source>
</evidence>
<dbReference type="Proteomes" id="UP001501455">
    <property type="component" value="Unassembled WGS sequence"/>
</dbReference>
<reference evidence="2" key="1">
    <citation type="journal article" date="2019" name="Int. J. Syst. Evol. Microbiol.">
        <title>The Global Catalogue of Microorganisms (GCM) 10K type strain sequencing project: providing services to taxonomists for standard genome sequencing and annotation.</title>
        <authorList>
            <consortium name="The Broad Institute Genomics Platform"/>
            <consortium name="The Broad Institute Genome Sequencing Center for Infectious Disease"/>
            <person name="Wu L."/>
            <person name="Ma J."/>
        </authorList>
    </citation>
    <scope>NUCLEOTIDE SEQUENCE [LARGE SCALE GENOMIC DNA]</scope>
    <source>
        <strain evidence="2">JCM 4816</strain>
    </source>
</reference>
<name>A0ABP6TFD9_9ACTN</name>
<proteinExistence type="predicted"/>
<gene>
    <name evidence="1" type="ORF">GCM10019016_010180</name>
</gene>
<comment type="caution">
    <text evidence="1">The sequence shown here is derived from an EMBL/GenBank/DDBJ whole genome shotgun (WGS) entry which is preliminary data.</text>
</comment>
<dbReference type="EMBL" id="BAAAXF010000014">
    <property type="protein sequence ID" value="GAA3493919.1"/>
    <property type="molecule type" value="Genomic_DNA"/>
</dbReference>
<organism evidence="1 2">
    <name type="scientific">Streptomyces prasinosporus</name>
    <dbReference type="NCBI Taxonomy" id="68256"/>
    <lineage>
        <taxon>Bacteria</taxon>
        <taxon>Bacillati</taxon>
        <taxon>Actinomycetota</taxon>
        <taxon>Actinomycetes</taxon>
        <taxon>Kitasatosporales</taxon>
        <taxon>Streptomycetaceae</taxon>
        <taxon>Streptomyces</taxon>
        <taxon>Streptomyces albogriseolus group</taxon>
    </lineage>
</organism>